<name>A0ABT6HXY0_9ACTN</name>
<evidence type="ECO:0000313" key="1">
    <source>
        <dbReference type="EMBL" id="MDH2393552.1"/>
    </source>
</evidence>
<gene>
    <name evidence="1" type="ORF">QCN29_33265</name>
</gene>
<accession>A0ABT6HXY0</accession>
<dbReference type="EMBL" id="JARWBG010000072">
    <property type="protein sequence ID" value="MDH2393552.1"/>
    <property type="molecule type" value="Genomic_DNA"/>
</dbReference>
<keyword evidence="2" id="KW-1185">Reference proteome</keyword>
<protein>
    <submittedName>
        <fullName evidence="1">Uncharacterized protein</fullName>
    </submittedName>
</protein>
<sequence>MHDHHLVAKIELMRTLQNPRHTTPVPHRRRQMLDLVRKILLPEIRQIRAQLAAIDMRNPRRHLLKNGRAAHMRHQETVDTREEHVQQGRDMTLSLHLMRKHLLRVPILLRRHPTHKATGQLCRIVHLDIVHLRTEVRMAPDLKIQQIMITTMARRLHNQLLQFLLDPRKILVIIRLLTRTQRPGHQMLPTLQLCIELPYQVRKILPIPPQPGSRLPVPHILHATPKRRLIKVQTLPTQRQLRVLRIPIPIELGLRISGLTNRPRPELHRLLQRPHMLLRSNHLLAKHAVLMSEIVLLPLQQFTLSGTQQIHSGTFLFSKPLVPQTPLFHRLLHINLKARLRVADLLPQTRLMLGNTIVYISPKLLPITSEPLREVRTIHLQGATRKATVTQTKLTSQLGREFPGSILPTPRQLLRHTYPRNLISITRRLNVLTRPEHHRR</sequence>
<reference evidence="1 2" key="1">
    <citation type="submission" date="2023-04" db="EMBL/GenBank/DDBJ databases">
        <title>Streptomyces chengmaiensis sp. nov. isolated from the stem of mangrove plant in Hainan.</title>
        <authorList>
            <person name="Huang X."/>
            <person name="Zhou S."/>
            <person name="Chu X."/>
            <person name="Xie Y."/>
            <person name="Lin Y."/>
        </authorList>
    </citation>
    <scope>NUCLEOTIDE SEQUENCE [LARGE SCALE GENOMIC DNA]</scope>
    <source>
        <strain evidence="1 2">HNM0663</strain>
    </source>
</reference>
<organism evidence="1 2">
    <name type="scientific">Streptomyces chengmaiensis</name>
    <dbReference type="NCBI Taxonomy" id="3040919"/>
    <lineage>
        <taxon>Bacteria</taxon>
        <taxon>Bacillati</taxon>
        <taxon>Actinomycetota</taxon>
        <taxon>Actinomycetes</taxon>
        <taxon>Kitasatosporales</taxon>
        <taxon>Streptomycetaceae</taxon>
        <taxon>Streptomyces</taxon>
    </lineage>
</organism>
<dbReference type="RefSeq" id="WP_279932835.1">
    <property type="nucleotide sequence ID" value="NZ_JARWBG010000072.1"/>
</dbReference>
<comment type="caution">
    <text evidence="1">The sequence shown here is derived from an EMBL/GenBank/DDBJ whole genome shotgun (WGS) entry which is preliminary data.</text>
</comment>
<evidence type="ECO:0000313" key="2">
    <source>
        <dbReference type="Proteomes" id="UP001223144"/>
    </source>
</evidence>
<dbReference type="Proteomes" id="UP001223144">
    <property type="component" value="Unassembled WGS sequence"/>
</dbReference>
<proteinExistence type="predicted"/>